<organism evidence="4 5">
    <name type="scientific">Fistulifera solaris</name>
    <name type="common">Oleaginous diatom</name>
    <dbReference type="NCBI Taxonomy" id="1519565"/>
    <lineage>
        <taxon>Eukaryota</taxon>
        <taxon>Sar</taxon>
        <taxon>Stramenopiles</taxon>
        <taxon>Ochrophyta</taxon>
        <taxon>Bacillariophyta</taxon>
        <taxon>Bacillariophyceae</taxon>
        <taxon>Bacillariophycidae</taxon>
        <taxon>Naviculales</taxon>
        <taxon>Naviculaceae</taxon>
        <taxon>Fistulifera</taxon>
    </lineage>
</organism>
<accession>A0A1Z5JZT6</accession>
<comment type="caution">
    <text evidence="4">The sequence shown here is derived from an EMBL/GenBank/DDBJ whole genome shotgun (WGS) entry which is preliminary data.</text>
</comment>
<evidence type="ECO:0008006" key="6">
    <source>
        <dbReference type="Google" id="ProtNLM"/>
    </source>
</evidence>
<dbReference type="PANTHER" id="PTHR24412:SF441">
    <property type="entry name" value="KELCH-LIKE PROTEIN 28"/>
    <property type="match status" value="1"/>
</dbReference>
<gene>
    <name evidence="4" type="ORF">FisN_4Lh350</name>
</gene>
<dbReference type="PANTHER" id="PTHR24412">
    <property type="entry name" value="KELCH PROTEIN"/>
    <property type="match status" value="1"/>
</dbReference>
<dbReference type="Proteomes" id="UP000198406">
    <property type="component" value="Unassembled WGS sequence"/>
</dbReference>
<dbReference type="Gene3D" id="2.120.10.80">
    <property type="entry name" value="Kelch-type beta propeller"/>
    <property type="match status" value="2"/>
</dbReference>
<dbReference type="EMBL" id="BDSP01000136">
    <property type="protein sequence ID" value="GAX19372.1"/>
    <property type="molecule type" value="Genomic_DNA"/>
</dbReference>
<dbReference type="SUPFAM" id="SSF117281">
    <property type="entry name" value="Kelch motif"/>
    <property type="match status" value="1"/>
</dbReference>
<keyword evidence="5" id="KW-1185">Reference proteome</keyword>
<dbReference type="Pfam" id="PF01344">
    <property type="entry name" value="Kelch_1"/>
    <property type="match status" value="1"/>
</dbReference>
<dbReference type="SMART" id="SM00612">
    <property type="entry name" value="Kelch"/>
    <property type="match status" value="3"/>
</dbReference>
<evidence type="ECO:0000256" key="2">
    <source>
        <dbReference type="ARBA" id="ARBA00022737"/>
    </source>
</evidence>
<evidence type="ECO:0000256" key="3">
    <source>
        <dbReference type="SAM" id="MobiDB-lite"/>
    </source>
</evidence>
<dbReference type="AlphaFoldDB" id="A0A1Z5JZT6"/>
<dbReference type="InterPro" id="IPR006652">
    <property type="entry name" value="Kelch_1"/>
</dbReference>
<keyword evidence="2" id="KW-0677">Repeat</keyword>
<feature type="region of interest" description="Disordered" evidence="3">
    <location>
        <begin position="392"/>
        <end position="415"/>
    </location>
</feature>
<evidence type="ECO:0000256" key="1">
    <source>
        <dbReference type="ARBA" id="ARBA00022441"/>
    </source>
</evidence>
<dbReference type="OrthoDB" id="45365at2759"/>
<protein>
    <recommendedName>
        <fullName evidence="6">Kelch repeat-containing protein</fullName>
    </recommendedName>
</protein>
<dbReference type="InterPro" id="IPR015915">
    <property type="entry name" value="Kelch-typ_b-propeller"/>
</dbReference>
<sequence length="440" mass="47348">MKLPTKSFHIDLIRHNWDLPIVSTNVIMRFLLISLLSLGVVCAHEEELVGFTFAKLESARLPKPLSDFSVSFDESSQLVYIAGGCDAEQGNVYVEDISTFVCSSSSSDFYSFDRNTNSFETLAPLPVARYRHGAALVNGKIWLVGGRDVDVDGLLPTVDVYDIASNTWTTYDIPEAYQTSDNVAFTNGEVAYVAGGYDATYGFKGTVFTIAEDGAGSITIVDKTPLLFPRGDHTAVTLPGTPVTGAIVTGGFGAADEFCAPLVSVEKYDFAADTWTQVADLNQGRGDKALVALGDHIFAMGGERPVLGICEMDSPEPGEKTLAIDDLEIFHADENEWVTLMEDLPSHRFRFSAVGYNDVQTVYVFGGQKDFNETCNCFAATDEILTYTEQFSDNDGTITDDSPAGTPTAGDNPASLSSAEAMLPSLGRIACASLAALLLI</sequence>
<reference evidence="4 5" key="1">
    <citation type="journal article" date="2015" name="Plant Cell">
        <title>Oil accumulation by the oleaginous diatom Fistulifera solaris as revealed by the genome and transcriptome.</title>
        <authorList>
            <person name="Tanaka T."/>
            <person name="Maeda Y."/>
            <person name="Veluchamy A."/>
            <person name="Tanaka M."/>
            <person name="Abida H."/>
            <person name="Marechal E."/>
            <person name="Bowler C."/>
            <person name="Muto M."/>
            <person name="Sunaga Y."/>
            <person name="Tanaka M."/>
            <person name="Yoshino T."/>
            <person name="Taniguchi T."/>
            <person name="Fukuda Y."/>
            <person name="Nemoto M."/>
            <person name="Matsumoto M."/>
            <person name="Wong P.S."/>
            <person name="Aburatani S."/>
            <person name="Fujibuchi W."/>
        </authorList>
    </citation>
    <scope>NUCLEOTIDE SEQUENCE [LARGE SCALE GENOMIC DNA]</scope>
    <source>
        <strain evidence="4 5">JPCC DA0580</strain>
    </source>
</reference>
<name>A0A1Z5JZT6_FISSO</name>
<dbReference type="InParanoid" id="A0A1Z5JZT6"/>
<keyword evidence="1" id="KW-0880">Kelch repeat</keyword>
<proteinExistence type="predicted"/>
<evidence type="ECO:0000313" key="5">
    <source>
        <dbReference type="Proteomes" id="UP000198406"/>
    </source>
</evidence>
<evidence type="ECO:0000313" key="4">
    <source>
        <dbReference type="EMBL" id="GAX19372.1"/>
    </source>
</evidence>